<name>A0AAV7XJI6_9NEOP</name>
<feature type="active site" description="Proton donor" evidence="2">
    <location>
        <position position="33"/>
    </location>
</feature>
<gene>
    <name evidence="5" type="ORF">ONE63_009608</name>
</gene>
<protein>
    <recommendedName>
        <fullName evidence="7">4-nitrophenylphosphatase</fullName>
    </recommendedName>
</protein>
<dbReference type="GO" id="GO:0046872">
    <property type="term" value="F:metal ion binding"/>
    <property type="evidence" value="ECO:0007669"/>
    <property type="project" value="UniProtKB-KW"/>
</dbReference>
<keyword evidence="4" id="KW-0460">Magnesium</keyword>
<dbReference type="InterPro" id="IPR023214">
    <property type="entry name" value="HAD_sf"/>
</dbReference>
<dbReference type="AlphaFoldDB" id="A0AAV7XJI6"/>
<evidence type="ECO:0000256" key="1">
    <source>
        <dbReference type="PIRNR" id="PIRNR000915"/>
    </source>
</evidence>
<keyword evidence="6" id="KW-1185">Reference proteome</keyword>
<dbReference type="Proteomes" id="UP001075354">
    <property type="component" value="Chromosome 8"/>
</dbReference>
<feature type="binding site" evidence="4">
    <location>
        <position position="31"/>
    </location>
    <ligand>
        <name>Mg(2+)</name>
        <dbReference type="ChEBI" id="CHEBI:18420"/>
    </ligand>
</feature>
<feature type="binding site" evidence="4">
    <location>
        <position position="33"/>
    </location>
    <ligand>
        <name>Mg(2+)</name>
        <dbReference type="ChEBI" id="CHEBI:18420"/>
    </ligand>
</feature>
<keyword evidence="4" id="KW-0479">Metal-binding</keyword>
<comment type="cofactor">
    <cofactor evidence="4">
        <name>Mg(2+)</name>
        <dbReference type="ChEBI" id="CHEBI:18420"/>
    </cofactor>
    <text evidence="4">Divalent metal ions. Mg(2+) is the most effective.</text>
</comment>
<feature type="binding site" evidence="4">
    <location>
        <position position="249"/>
    </location>
    <ligand>
        <name>Mg(2+)</name>
        <dbReference type="ChEBI" id="CHEBI:18420"/>
    </ligand>
</feature>
<dbReference type="PANTHER" id="PTHR19288">
    <property type="entry name" value="4-NITROPHENYLPHOSPHATASE-RELATED"/>
    <property type="match status" value="1"/>
</dbReference>
<dbReference type="GO" id="GO:0016791">
    <property type="term" value="F:phosphatase activity"/>
    <property type="evidence" value="ECO:0007669"/>
    <property type="project" value="TreeGrafter"/>
</dbReference>
<dbReference type="PIRSF" id="PIRSF000915">
    <property type="entry name" value="PGP-type_phosphatase"/>
    <property type="match status" value="1"/>
</dbReference>
<evidence type="ECO:0008006" key="7">
    <source>
        <dbReference type="Google" id="ProtNLM"/>
    </source>
</evidence>
<proteinExistence type="inferred from homology"/>
<dbReference type="Gene3D" id="3.40.50.1000">
    <property type="entry name" value="HAD superfamily/HAD-like"/>
    <property type="match status" value="2"/>
</dbReference>
<dbReference type="EMBL" id="JAPTSV010000008">
    <property type="protein sequence ID" value="KAJ1524725.1"/>
    <property type="molecule type" value="Genomic_DNA"/>
</dbReference>
<dbReference type="NCBIfam" id="TIGR01460">
    <property type="entry name" value="HAD-SF-IIA"/>
    <property type="match status" value="1"/>
</dbReference>
<comment type="caution">
    <text evidence="5">The sequence shown here is derived from an EMBL/GenBank/DDBJ whole genome shotgun (WGS) entry which is preliminary data.</text>
</comment>
<feature type="active site" description="Nucleophile" evidence="2">
    <location>
        <position position="31"/>
    </location>
</feature>
<comment type="similarity">
    <text evidence="1">Belongs to the HAD-like hydrolase superfamily.</text>
</comment>
<evidence type="ECO:0000313" key="6">
    <source>
        <dbReference type="Proteomes" id="UP001075354"/>
    </source>
</evidence>
<dbReference type="PANTHER" id="PTHR19288:SF4">
    <property type="entry name" value="RE04130P-RELATED"/>
    <property type="match status" value="1"/>
</dbReference>
<dbReference type="SUPFAM" id="SSF56784">
    <property type="entry name" value="HAD-like"/>
    <property type="match status" value="1"/>
</dbReference>
<dbReference type="GO" id="GO:0005737">
    <property type="term" value="C:cytoplasm"/>
    <property type="evidence" value="ECO:0007669"/>
    <property type="project" value="TreeGrafter"/>
</dbReference>
<evidence type="ECO:0000313" key="5">
    <source>
        <dbReference type="EMBL" id="KAJ1524725.1"/>
    </source>
</evidence>
<organism evidence="5 6">
    <name type="scientific">Megalurothrips usitatus</name>
    <name type="common">bean blossom thrips</name>
    <dbReference type="NCBI Taxonomy" id="439358"/>
    <lineage>
        <taxon>Eukaryota</taxon>
        <taxon>Metazoa</taxon>
        <taxon>Ecdysozoa</taxon>
        <taxon>Arthropoda</taxon>
        <taxon>Hexapoda</taxon>
        <taxon>Insecta</taxon>
        <taxon>Pterygota</taxon>
        <taxon>Neoptera</taxon>
        <taxon>Paraneoptera</taxon>
        <taxon>Thysanoptera</taxon>
        <taxon>Terebrantia</taxon>
        <taxon>Thripoidea</taxon>
        <taxon>Thripidae</taxon>
        <taxon>Megalurothrips</taxon>
    </lineage>
</organism>
<dbReference type="InterPro" id="IPR036412">
    <property type="entry name" value="HAD-like_sf"/>
</dbReference>
<feature type="binding site" evidence="3">
    <location>
        <position position="223"/>
    </location>
    <ligand>
        <name>substrate</name>
    </ligand>
</feature>
<sequence length="304" mass="33992">MAPDTSRRKPQEITRENIGQFMEQFDTIISDCDGVLWMPLPIPNTREALAKLREAGKKVLFVTNNALVEPDFKFKTFGYPLGKDEVTYPPHAIQKYLQKIGFNKKVFVIGSTHYRDYLQKHGMEIVPATRTGGLVEENLKVMLGELDEDLEIGAVIIEADINVNYMDITKAVNHLRRPDCLFLAGATDTLLPTFDNGKVLIGPGYFIRAIEDMSGRKAHVFGKPGPAMVTDYLKEIHGVDLQRAVFVGDSLDSDMGIANACGMKKLLVLTGLTQFKDLDTCKPELIPDFYIKSFGDFAELLTQK</sequence>
<evidence type="ECO:0000256" key="4">
    <source>
        <dbReference type="PIRSR" id="PIRSR000915-3"/>
    </source>
</evidence>
<dbReference type="Pfam" id="PF13242">
    <property type="entry name" value="Hydrolase_like"/>
    <property type="match status" value="1"/>
</dbReference>
<dbReference type="InterPro" id="IPR006357">
    <property type="entry name" value="HAD-SF_hydro_IIA"/>
</dbReference>
<evidence type="ECO:0000256" key="2">
    <source>
        <dbReference type="PIRSR" id="PIRSR000915-1"/>
    </source>
</evidence>
<dbReference type="Pfam" id="PF13344">
    <property type="entry name" value="Hydrolase_6"/>
    <property type="match status" value="1"/>
</dbReference>
<keyword evidence="1" id="KW-0378">Hydrolase</keyword>
<reference evidence="5" key="1">
    <citation type="submission" date="2022-12" db="EMBL/GenBank/DDBJ databases">
        <title>Chromosome-level genome assembly of the bean flower thrips Megalurothrips usitatus.</title>
        <authorList>
            <person name="Ma L."/>
            <person name="Liu Q."/>
            <person name="Li H."/>
            <person name="Cai W."/>
        </authorList>
    </citation>
    <scope>NUCLEOTIDE SEQUENCE</scope>
    <source>
        <strain evidence="5">Cailab_2022a</strain>
    </source>
</reference>
<accession>A0AAV7XJI6</accession>
<evidence type="ECO:0000256" key="3">
    <source>
        <dbReference type="PIRSR" id="PIRSR000915-2"/>
    </source>
</evidence>